<evidence type="ECO:0000313" key="8">
    <source>
        <dbReference type="Proteomes" id="UP000596092"/>
    </source>
</evidence>
<dbReference type="EMBL" id="CP054140">
    <property type="protein sequence ID" value="QQG66465.1"/>
    <property type="molecule type" value="Genomic_DNA"/>
</dbReference>
<proteinExistence type="inferred from homology"/>
<evidence type="ECO:0000256" key="3">
    <source>
        <dbReference type="ARBA" id="ARBA00012663"/>
    </source>
</evidence>
<reference evidence="7 8" key="1">
    <citation type="submission" date="2020-05" db="EMBL/GenBank/DDBJ databases">
        <title>Complete genome of Desulfobulbus oligotrophicus.</title>
        <authorList>
            <person name="Podar M."/>
        </authorList>
    </citation>
    <scope>NUCLEOTIDE SEQUENCE [LARGE SCALE GENOMIC DNA]</scope>
    <source>
        <strain evidence="7 8">Prop6</strain>
    </source>
</reference>
<dbReference type="GO" id="GO:0009254">
    <property type="term" value="P:peptidoglycan turnover"/>
    <property type="evidence" value="ECO:0007669"/>
    <property type="project" value="TreeGrafter"/>
</dbReference>
<evidence type="ECO:0000256" key="4">
    <source>
        <dbReference type="ARBA" id="ARBA00022801"/>
    </source>
</evidence>
<dbReference type="AlphaFoldDB" id="A0A7T5VEJ2"/>
<comment type="similarity">
    <text evidence="2">Belongs to the glycosyl hydrolase 3 family.</text>
</comment>
<dbReference type="GO" id="GO:0004563">
    <property type="term" value="F:beta-N-acetylhexosaminidase activity"/>
    <property type="evidence" value="ECO:0007669"/>
    <property type="project" value="UniProtKB-EC"/>
</dbReference>
<dbReference type="InterPro" id="IPR001764">
    <property type="entry name" value="Glyco_hydro_3_N"/>
</dbReference>
<name>A0A7T5VEJ2_9BACT</name>
<keyword evidence="5" id="KW-0326">Glycosidase</keyword>
<comment type="catalytic activity">
    <reaction evidence="1">
        <text>Hydrolysis of terminal non-reducing N-acetyl-D-hexosamine residues in N-acetyl-beta-D-hexosaminides.</text>
        <dbReference type="EC" id="3.2.1.52"/>
    </reaction>
</comment>
<dbReference type="Gene3D" id="3.20.20.300">
    <property type="entry name" value="Glycoside hydrolase, family 3, N-terminal domain"/>
    <property type="match status" value="1"/>
</dbReference>
<evidence type="ECO:0000256" key="1">
    <source>
        <dbReference type="ARBA" id="ARBA00001231"/>
    </source>
</evidence>
<dbReference type="PANTHER" id="PTHR30480">
    <property type="entry name" value="BETA-HEXOSAMINIDASE-RELATED"/>
    <property type="match status" value="1"/>
</dbReference>
<evidence type="ECO:0000313" key="7">
    <source>
        <dbReference type="EMBL" id="QQG66465.1"/>
    </source>
</evidence>
<dbReference type="PANTHER" id="PTHR30480:SF13">
    <property type="entry name" value="BETA-HEXOSAMINIDASE"/>
    <property type="match status" value="1"/>
</dbReference>
<evidence type="ECO:0000256" key="5">
    <source>
        <dbReference type="ARBA" id="ARBA00023295"/>
    </source>
</evidence>
<dbReference type="Pfam" id="PF00933">
    <property type="entry name" value="Glyco_hydro_3"/>
    <property type="match status" value="1"/>
</dbReference>
<organism evidence="7 8">
    <name type="scientific">Desulfobulbus oligotrophicus</name>
    <dbReference type="NCBI Taxonomy" id="1909699"/>
    <lineage>
        <taxon>Bacteria</taxon>
        <taxon>Pseudomonadati</taxon>
        <taxon>Thermodesulfobacteriota</taxon>
        <taxon>Desulfobulbia</taxon>
        <taxon>Desulfobulbales</taxon>
        <taxon>Desulfobulbaceae</taxon>
        <taxon>Desulfobulbus</taxon>
    </lineage>
</organism>
<keyword evidence="4 7" id="KW-0378">Hydrolase</keyword>
<evidence type="ECO:0000259" key="6">
    <source>
        <dbReference type="Pfam" id="PF00933"/>
    </source>
</evidence>
<dbReference type="KEGG" id="dog:HP555_11600"/>
<dbReference type="InterPro" id="IPR036962">
    <property type="entry name" value="Glyco_hydro_3_N_sf"/>
</dbReference>
<sequence>MSEQLPIGQMFTVGFLGTTVGPDHWIVEALTENRLGGILLFERNVDGTIQNIRSPQQVRELVHSLNRYAVEKPFVAVDQEGGKVCRLKAQAGFAPSPSAKELAESGVQGTATSAAVMAAEMAALGITLNFAPVVDLDLNPDNPIIGRYQRSFGCGPDIVAAHAQAFIAAHHHHGIGCCLKHFPGHGSAGSDSHLGFVDVTSCWQQQELDPYRCLFAAGYDDAVMTAHLVHHRLDPSGLPATLSPQIITGLLRQQLGFTGVVFSDDLQMQAISRRWGYAEAVQRAVLAGVDVLVVGNNLTPREDAVTAGIRAIEDMLADGRVDVQRIRQSLARIALFKKKIAGQHPWKVPAPPTICSSAM</sequence>
<dbReference type="InterPro" id="IPR017853">
    <property type="entry name" value="GH"/>
</dbReference>
<dbReference type="EC" id="3.2.1.52" evidence="3"/>
<evidence type="ECO:0000256" key="2">
    <source>
        <dbReference type="ARBA" id="ARBA00005336"/>
    </source>
</evidence>
<dbReference type="GO" id="GO:0005975">
    <property type="term" value="P:carbohydrate metabolic process"/>
    <property type="evidence" value="ECO:0007669"/>
    <property type="project" value="InterPro"/>
</dbReference>
<dbReference type="Proteomes" id="UP000596092">
    <property type="component" value="Chromosome"/>
</dbReference>
<dbReference type="SUPFAM" id="SSF51445">
    <property type="entry name" value="(Trans)glycosidases"/>
    <property type="match status" value="1"/>
</dbReference>
<accession>A0A7T5VEJ2</accession>
<keyword evidence="8" id="KW-1185">Reference proteome</keyword>
<dbReference type="InterPro" id="IPR050226">
    <property type="entry name" value="NagZ_Beta-hexosaminidase"/>
</dbReference>
<dbReference type="RefSeq" id="WP_199262672.1">
    <property type="nucleotide sequence ID" value="NZ_CP054140.1"/>
</dbReference>
<protein>
    <recommendedName>
        <fullName evidence="3">beta-N-acetylhexosaminidase</fullName>
        <ecNumber evidence="3">3.2.1.52</ecNumber>
    </recommendedName>
</protein>
<feature type="domain" description="Glycoside hydrolase family 3 N-terminal" evidence="6">
    <location>
        <begin position="7"/>
        <end position="334"/>
    </location>
</feature>
<gene>
    <name evidence="7" type="ORF">HP555_11600</name>
</gene>